<dbReference type="GO" id="GO:0000155">
    <property type="term" value="F:phosphorelay sensor kinase activity"/>
    <property type="evidence" value="ECO:0007669"/>
    <property type="project" value="InterPro"/>
</dbReference>
<evidence type="ECO:0000259" key="15">
    <source>
        <dbReference type="PROSITE" id="PS50885"/>
    </source>
</evidence>
<gene>
    <name evidence="16" type="ORF">RI108_07310</name>
</gene>
<dbReference type="CDD" id="cd00082">
    <property type="entry name" value="HisKA"/>
    <property type="match status" value="1"/>
</dbReference>
<dbReference type="InterPro" id="IPR050428">
    <property type="entry name" value="TCS_sensor_his_kinase"/>
</dbReference>
<dbReference type="PROSITE" id="PS50109">
    <property type="entry name" value="HIS_KIN"/>
    <property type="match status" value="1"/>
</dbReference>
<dbReference type="GO" id="GO:0005886">
    <property type="term" value="C:plasma membrane"/>
    <property type="evidence" value="ECO:0007669"/>
    <property type="project" value="TreeGrafter"/>
</dbReference>
<evidence type="ECO:0000259" key="14">
    <source>
        <dbReference type="PROSITE" id="PS50109"/>
    </source>
</evidence>
<sequence length="452" mass="50531">MNSIRTHILAPTIVLVLFGSLALVLMAMRDSYRQTEAVYDAQLVQTARLMQGLLQQPLEQTEWAFVRRAVDSAMDRSAEGIFSHRYEINLAFQIWSQDGTLLMRSEGAPALQSPPMPGIHEFFLDEQEWCGVLLEDGRQGLRIWVGEREDLRQDLIQQVLQHTLLPTLICLPLLAVSIWLLLGWGLRPLQRMAQQLRSRPEHALQPLASGPLPSELQPMRDALNGMLSQLSALLERERRFIADAAHELRTPLTILDIHARNARQANTPEEREEALMFLQQGVARATRIASQLLTMARLEAGSGSRHRLDLTALVREELADLAPLALDQQIELVLDAEESLMVDGEPGAIAILMRNLISNAVNFSRPGDEVSVHIHQVEQQVRLQILDQGPGVEPHRLQHLGARFHSMGNSQGAGLGLAIVSMIAQKLGGRITFRNRDARGFCVELMLPAELE</sequence>
<keyword evidence="12 13" id="KW-0472">Membrane</keyword>
<feature type="domain" description="Histidine kinase" evidence="14">
    <location>
        <begin position="243"/>
        <end position="451"/>
    </location>
</feature>
<feature type="transmembrane region" description="Helical" evidence="13">
    <location>
        <begin position="6"/>
        <end position="27"/>
    </location>
</feature>
<dbReference type="PANTHER" id="PTHR45436:SF14">
    <property type="entry name" value="SENSOR PROTEIN QSEC"/>
    <property type="match status" value="1"/>
</dbReference>
<accession>A0AAJ6M2W8</accession>
<evidence type="ECO:0000313" key="16">
    <source>
        <dbReference type="EMBL" id="WNC11211.1"/>
    </source>
</evidence>
<dbReference type="InterPro" id="IPR005467">
    <property type="entry name" value="His_kinase_dom"/>
</dbReference>
<keyword evidence="10 13" id="KW-1133">Transmembrane helix</keyword>
<dbReference type="EMBL" id="CP134081">
    <property type="protein sequence ID" value="WNC11211.1"/>
    <property type="molecule type" value="Genomic_DNA"/>
</dbReference>
<dbReference type="InterPro" id="IPR004358">
    <property type="entry name" value="Sig_transdc_His_kin-like_C"/>
</dbReference>
<dbReference type="PRINTS" id="PR00344">
    <property type="entry name" value="BCTRLSENSOR"/>
</dbReference>
<dbReference type="SMART" id="SM00388">
    <property type="entry name" value="HisKA"/>
    <property type="match status" value="1"/>
</dbReference>
<name>A0AAJ6M2W8_9PSED</name>
<keyword evidence="11" id="KW-0902">Two-component regulatory system</keyword>
<dbReference type="InterPro" id="IPR036097">
    <property type="entry name" value="HisK_dim/P_sf"/>
</dbReference>
<dbReference type="SUPFAM" id="SSF47384">
    <property type="entry name" value="Homodimeric domain of signal transducing histidine kinase"/>
    <property type="match status" value="1"/>
</dbReference>
<evidence type="ECO:0000256" key="6">
    <source>
        <dbReference type="ARBA" id="ARBA00022692"/>
    </source>
</evidence>
<evidence type="ECO:0000256" key="12">
    <source>
        <dbReference type="ARBA" id="ARBA00023136"/>
    </source>
</evidence>
<dbReference type="GO" id="GO:0005524">
    <property type="term" value="F:ATP binding"/>
    <property type="evidence" value="ECO:0007669"/>
    <property type="project" value="UniProtKB-KW"/>
</dbReference>
<dbReference type="InterPro" id="IPR003594">
    <property type="entry name" value="HATPase_dom"/>
</dbReference>
<dbReference type="Proteomes" id="UP001258207">
    <property type="component" value="Chromosome"/>
</dbReference>
<dbReference type="InterPro" id="IPR003661">
    <property type="entry name" value="HisK_dim/P_dom"/>
</dbReference>
<dbReference type="AlphaFoldDB" id="A0AAJ6M2W8"/>
<dbReference type="Gene3D" id="1.10.287.130">
    <property type="match status" value="1"/>
</dbReference>
<dbReference type="PROSITE" id="PS50885">
    <property type="entry name" value="HAMP"/>
    <property type="match status" value="1"/>
</dbReference>
<dbReference type="InterPro" id="IPR036890">
    <property type="entry name" value="HATPase_C_sf"/>
</dbReference>
<dbReference type="InterPro" id="IPR003660">
    <property type="entry name" value="HAMP_dom"/>
</dbReference>
<evidence type="ECO:0000256" key="3">
    <source>
        <dbReference type="ARBA" id="ARBA00012438"/>
    </source>
</evidence>
<proteinExistence type="predicted"/>
<evidence type="ECO:0000256" key="7">
    <source>
        <dbReference type="ARBA" id="ARBA00022741"/>
    </source>
</evidence>
<dbReference type="SUPFAM" id="SSF55874">
    <property type="entry name" value="ATPase domain of HSP90 chaperone/DNA topoisomerase II/histidine kinase"/>
    <property type="match status" value="1"/>
</dbReference>
<keyword evidence="7" id="KW-0547">Nucleotide-binding</keyword>
<evidence type="ECO:0000256" key="5">
    <source>
        <dbReference type="ARBA" id="ARBA00022679"/>
    </source>
</evidence>
<keyword evidence="9 16" id="KW-0067">ATP-binding</keyword>
<evidence type="ECO:0000256" key="2">
    <source>
        <dbReference type="ARBA" id="ARBA00004141"/>
    </source>
</evidence>
<protein>
    <recommendedName>
        <fullName evidence="3">histidine kinase</fullName>
        <ecNumber evidence="3">2.7.13.3</ecNumber>
    </recommendedName>
</protein>
<feature type="transmembrane region" description="Helical" evidence="13">
    <location>
        <begin position="164"/>
        <end position="186"/>
    </location>
</feature>
<evidence type="ECO:0000256" key="9">
    <source>
        <dbReference type="ARBA" id="ARBA00022840"/>
    </source>
</evidence>
<feature type="domain" description="HAMP" evidence="15">
    <location>
        <begin position="183"/>
        <end position="235"/>
    </location>
</feature>
<evidence type="ECO:0000256" key="13">
    <source>
        <dbReference type="SAM" id="Phobius"/>
    </source>
</evidence>
<evidence type="ECO:0000256" key="8">
    <source>
        <dbReference type="ARBA" id="ARBA00022777"/>
    </source>
</evidence>
<evidence type="ECO:0000256" key="1">
    <source>
        <dbReference type="ARBA" id="ARBA00000085"/>
    </source>
</evidence>
<dbReference type="EC" id="2.7.13.3" evidence="3"/>
<comment type="catalytic activity">
    <reaction evidence="1">
        <text>ATP + protein L-histidine = ADP + protein N-phospho-L-histidine.</text>
        <dbReference type="EC" id="2.7.13.3"/>
    </reaction>
</comment>
<evidence type="ECO:0000313" key="17">
    <source>
        <dbReference type="Proteomes" id="UP001258207"/>
    </source>
</evidence>
<organism evidence="16 17">
    <name type="scientific">Pseudomonas coleopterorum</name>
    <dbReference type="NCBI Taxonomy" id="1605838"/>
    <lineage>
        <taxon>Bacteria</taxon>
        <taxon>Pseudomonadati</taxon>
        <taxon>Pseudomonadota</taxon>
        <taxon>Gammaproteobacteria</taxon>
        <taxon>Pseudomonadales</taxon>
        <taxon>Pseudomonadaceae</taxon>
        <taxon>Pseudomonas</taxon>
    </lineage>
</organism>
<evidence type="ECO:0000256" key="4">
    <source>
        <dbReference type="ARBA" id="ARBA00022553"/>
    </source>
</evidence>
<evidence type="ECO:0000256" key="10">
    <source>
        <dbReference type="ARBA" id="ARBA00022989"/>
    </source>
</evidence>
<dbReference type="Pfam" id="PF00512">
    <property type="entry name" value="HisKA"/>
    <property type="match status" value="1"/>
</dbReference>
<dbReference type="Pfam" id="PF02518">
    <property type="entry name" value="HATPase_c"/>
    <property type="match status" value="1"/>
</dbReference>
<reference evidence="16" key="1">
    <citation type="submission" date="2023-09" db="EMBL/GenBank/DDBJ databases">
        <title>First report of Pseudomonas coleopterorum DJ13 causing leaf spot on Rhododendron pulchrum Sweet in China.</title>
        <authorList>
            <person name="Zhang Y."/>
        </authorList>
    </citation>
    <scope>NUCLEOTIDE SEQUENCE</scope>
    <source>
        <strain evidence="16">DJ13</strain>
    </source>
</reference>
<dbReference type="SMART" id="SM00387">
    <property type="entry name" value="HATPase_c"/>
    <property type="match status" value="1"/>
</dbReference>
<keyword evidence="4" id="KW-0597">Phosphoprotein</keyword>
<dbReference type="PANTHER" id="PTHR45436">
    <property type="entry name" value="SENSOR HISTIDINE KINASE YKOH"/>
    <property type="match status" value="1"/>
</dbReference>
<keyword evidence="6 13" id="KW-0812">Transmembrane</keyword>
<dbReference type="Gene3D" id="3.30.565.10">
    <property type="entry name" value="Histidine kinase-like ATPase, C-terminal domain"/>
    <property type="match status" value="1"/>
</dbReference>
<evidence type="ECO:0000256" key="11">
    <source>
        <dbReference type="ARBA" id="ARBA00023012"/>
    </source>
</evidence>
<keyword evidence="8" id="KW-0418">Kinase</keyword>
<dbReference type="RefSeq" id="WP_310792689.1">
    <property type="nucleotide sequence ID" value="NZ_CP134081.1"/>
</dbReference>
<dbReference type="CDD" id="cd00075">
    <property type="entry name" value="HATPase"/>
    <property type="match status" value="1"/>
</dbReference>
<keyword evidence="5" id="KW-0808">Transferase</keyword>
<comment type="subcellular location">
    <subcellularLocation>
        <location evidence="2">Membrane</location>
        <topology evidence="2">Multi-pass membrane protein</topology>
    </subcellularLocation>
</comment>